<evidence type="ECO:0000256" key="1">
    <source>
        <dbReference type="SAM" id="SignalP"/>
    </source>
</evidence>
<dbReference type="EMBL" id="QJTF01000003">
    <property type="protein sequence ID" value="PYE89605.1"/>
    <property type="molecule type" value="Genomic_DNA"/>
</dbReference>
<keyword evidence="1" id="KW-0732">Signal</keyword>
<proteinExistence type="predicted"/>
<gene>
    <name evidence="2" type="ORF">C7477_103113</name>
</gene>
<dbReference type="RefSeq" id="WP_110749045.1">
    <property type="nucleotide sequence ID" value="NZ_QJTF01000003.1"/>
</dbReference>
<keyword evidence="3" id="KW-1185">Reference proteome</keyword>
<dbReference type="Proteomes" id="UP000247454">
    <property type="component" value="Unassembled WGS sequence"/>
</dbReference>
<dbReference type="AlphaFoldDB" id="A0A318T5L4"/>
<protein>
    <submittedName>
        <fullName evidence="2">Uncharacterized protein</fullName>
    </submittedName>
</protein>
<feature type="chain" id="PRO_5016278247" evidence="1">
    <location>
        <begin position="23"/>
        <end position="76"/>
    </location>
</feature>
<name>A0A318T5L4_9HYPH</name>
<feature type="signal peptide" evidence="1">
    <location>
        <begin position="1"/>
        <end position="22"/>
    </location>
</feature>
<accession>A0A318T5L4</accession>
<evidence type="ECO:0000313" key="2">
    <source>
        <dbReference type="EMBL" id="PYE89605.1"/>
    </source>
</evidence>
<evidence type="ECO:0000313" key="3">
    <source>
        <dbReference type="Proteomes" id="UP000247454"/>
    </source>
</evidence>
<sequence>MPRSLIALAVVIAAIIVGSAHAAVPRPDRPMALSKEDPLTLRPTPIAMDRKCTGTVRLVEAEGERPVIILTEITCE</sequence>
<reference evidence="2 3" key="1">
    <citation type="submission" date="2018-06" db="EMBL/GenBank/DDBJ databases">
        <title>Genomic Encyclopedia of Type Strains, Phase III (KMG-III): the genomes of soil and plant-associated and newly described type strains.</title>
        <authorList>
            <person name="Whitman W."/>
        </authorList>
    </citation>
    <scope>NUCLEOTIDE SEQUENCE [LARGE SCALE GENOMIC DNA]</scope>
    <source>
        <strain evidence="2 3">ORS 1419</strain>
    </source>
</reference>
<comment type="caution">
    <text evidence="2">The sequence shown here is derived from an EMBL/GenBank/DDBJ whole genome shotgun (WGS) entry which is preliminary data.</text>
</comment>
<organism evidence="2 3">
    <name type="scientific">Phyllobacterium leguminum</name>
    <dbReference type="NCBI Taxonomy" id="314237"/>
    <lineage>
        <taxon>Bacteria</taxon>
        <taxon>Pseudomonadati</taxon>
        <taxon>Pseudomonadota</taxon>
        <taxon>Alphaproteobacteria</taxon>
        <taxon>Hyphomicrobiales</taxon>
        <taxon>Phyllobacteriaceae</taxon>
        <taxon>Phyllobacterium</taxon>
    </lineage>
</organism>